<dbReference type="PANTHER" id="PTHR42872">
    <property type="entry name" value="PROTEIN-GLUTAMATE METHYLESTERASE/PROTEIN-GLUTAMINE GLUTAMINASE"/>
    <property type="match status" value="1"/>
</dbReference>
<evidence type="ECO:0000256" key="3">
    <source>
        <dbReference type="ARBA" id="ARBA00048267"/>
    </source>
</evidence>
<feature type="active site" evidence="4">
    <location>
        <position position="12"/>
    </location>
</feature>
<evidence type="ECO:0000256" key="1">
    <source>
        <dbReference type="ARBA" id="ARBA00022801"/>
    </source>
</evidence>
<organism evidence="6 7">
    <name type="scientific">Dyadobacter flavalbus</name>
    <dbReference type="NCBI Taxonomy" id="2579942"/>
    <lineage>
        <taxon>Bacteria</taxon>
        <taxon>Pseudomonadati</taxon>
        <taxon>Bacteroidota</taxon>
        <taxon>Cytophagia</taxon>
        <taxon>Cytophagales</taxon>
        <taxon>Spirosomataceae</taxon>
        <taxon>Dyadobacter</taxon>
    </lineage>
</organism>
<evidence type="ECO:0000256" key="2">
    <source>
        <dbReference type="ARBA" id="ARBA00039140"/>
    </source>
</evidence>
<dbReference type="PANTHER" id="PTHR42872:SF6">
    <property type="entry name" value="PROTEIN-GLUTAMATE METHYLESTERASE_PROTEIN-GLUTAMINE GLUTAMINASE"/>
    <property type="match status" value="1"/>
</dbReference>
<accession>A0A5M8R170</accession>
<dbReference type="PIRSF" id="PIRSF036461">
    <property type="entry name" value="Chmtx_methlestr"/>
    <property type="match status" value="1"/>
</dbReference>
<dbReference type="Pfam" id="PF01339">
    <property type="entry name" value="CheB_methylest"/>
    <property type="match status" value="1"/>
</dbReference>
<dbReference type="Proteomes" id="UP000323994">
    <property type="component" value="Unassembled WGS sequence"/>
</dbReference>
<dbReference type="RefSeq" id="WP_139011676.1">
    <property type="nucleotide sequence ID" value="NZ_VBSN01000027.1"/>
</dbReference>
<dbReference type="GO" id="GO:0000156">
    <property type="term" value="F:phosphorelay response regulator activity"/>
    <property type="evidence" value="ECO:0007669"/>
    <property type="project" value="InterPro"/>
</dbReference>
<proteinExistence type="predicted"/>
<dbReference type="Gene3D" id="3.40.50.180">
    <property type="entry name" value="Methylesterase CheB, C-terminal domain"/>
    <property type="match status" value="1"/>
</dbReference>
<feature type="domain" description="CheB-type methylesterase" evidence="5">
    <location>
        <begin position="1"/>
        <end position="189"/>
    </location>
</feature>
<reference evidence="6 7" key="1">
    <citation type="submission" date="2019-05" db="EMBL/GenBank/DDBJ databases">
        <authorList>
            <person name="Qu J.-H."/>
        </authorList>
    </citation>
    <scope>NUCLEOTIDE SEQUENCE [LARGE SCALE GENOMIC DNA]</scope>
    <source>
        <strain evidence="6 7">NS28</strain>
    </source>
</reference>
<keyword evidence="1 4" id="KW-0378">Hydrolase</keyword>
<dbReference type="EMBL" id="VBSN01000027">
    <property type="protein sequence ID" value="KAA6440686.1"/>
    <property type="molecule type" value="Genomic_DNA"/>
</dbReference>
<dbReference type="SUPFAM" id="SSF52738">
    <property type="entry name" value="Methylesterase CheB, C-terminal domain"/>
    <property type="match status" value="1"/>
</dbReference>
<sequence length="339" mass="37363">MKKSRVIVIGSSAGGVIALKALVASLPADFEVPVFIVQHIAPQVHSYLPEILNHAGHLKAKHPDDGEQIRNGHIYIAPPDHHMLIEDDHILVKKGPKENRFRPSVDALFRSAAYTYKNGVIGVVLTGMLDDGTSGMWAINQMKGITIVQDPLDAMYQSMPQNVLEHVNVDYIVPLAYIPELLIGLTTIEMEELPVEEDHNKELMKMEIDIAAQQNSFDKGIISMGTPSLLTCPECGGALNALTEGKITRYRCHTGHAYSSESLLEEVSETAEVKVWQAIRSLEERIMLLQKSAEKSKEAGNEDTAGNFLQKAEKTREATNLLRGFIFEQLDKGTGNSGL</sequence>
<evidence type="ECO:0000313" key="6">
    <source>
        <dbReference type="EMBL" id="KAA6440686.1"/>
    </source>
</evidence>
<feature type="active site" evidence="4">
    <location>
        <position position="131"/>
    </location>
</feature>
<evidence type="ECO:0000259" key="5">
    <source>
        <dbReference type="PROSITE" id="PS50122"/>
    </source>
</evidence>
<keyword evidence="7" id="KW-1185">Reference proteome</keyword>
<dbReference type="PROSITE" id="PS50122">
    <property type="entry name" value="CHEB"/>
    <property type="match status" value="1"/>
</dbReference>
<dbReference type="AlphaFoldDB" id="A0A5M8R170"/>
<feature type="active site" evidence="4">
    <location>
        <position position="39"/>
    </location>
</feature>
<name>A0A5M8R170_9BACT</name>
<dbReference type="OrthoDB" id="1524092at2"/>
<evidence type="ECO:0000256" key="4">
    <source>
        <dbReference type="PROSITE-ProRule" id="PRU00050"/>
    </source>
</evidence>
<dbReference type="GO" id="GO:0006935">
    <property type="term" value="P:chemotaxis"/>
    <property type="evidence" value="ECO:0007669"/>
    <property type="project" value="UniProtKB-UniRule"/>
</dbReference>
<dbReference type="InterPro" id="IPR000673">
    <property type="entry name" value="Sig_transdc_resp-reg_Me-estase"/>
</dbReference>
<dbReference type="GO" id="GO:0008984">
    <property type="term" value="F:protein-glutamate methylesterase activity"/>
    <property type="evidence" value="ECO:0007669"/>
    <property type="project" value="UniProtKB-EC"/>
</dbReference>
<dbReference type="EC" id="3.1.1.61" evidence="2"/>
<protein>
    <recommendedName>
        <fullName evidence="2">protein-glutamate methylesterase</fullName>
        <ecNumber evidence="2">3.1.1.61</ecNumber>
    </recommendedName>
</protein>
<dbReference type="CDD" id="cd16433">
    <property type="entry name" value="CheB"/>
    <property type="match status" value="1"/>
</dbReference>
<dbReference type="InterPro" id="IPR035909">
    <property type="entry name" value="CheB_C"/>
</dbReference>
<comment type="caution">
    <text evidence="6">The sequence shown here is derived from an EMBL/GenBank/DDBJ whole genome shotgun (WGS) entry which is preliminary data.</text>
</comment>
<evidence type="ECO:0000313" key="7">
    <source>
        <dbReference type="Proteomes" id="UP000323994"/>
    </source>
</evidence>
<keyword evidence="4" id="KW-0145">Chemotaxis</keyword>
<comment type="catalytic activity">
    <reaction evidence="3">
        <text>[protein]-L-glutamate 5-O-methyl ester + H2O = L-glutamyl-[protein] + methanol + H(+)</text>
        <dbReference type="Rhea" id="RHEA:23236"/>
        <dbReference type="Rhea" id="RHEA-COMP:10208"/>
        <dbReference type="Rhea" id="RHEA-COMP:10311"/>
        <dbReference type="ChEBI" id="CHEBI:15377"/>
        <dbReference type="ChEBI" id="CHEBI:15378"/>
        <dbReference type="ChEBI" id="CHEBI:17790"/>
        <dbReference type="ChEBI" id="CHEBI:29973"/>
        <dbReference type="ChEBI" id="CHEBI:82795"/>
        <dbReference type="EC" id="3.1.1.61"/>
    </reaction>
</comment>
<dbReference type="InterPro" id="IPR011247">
    <property type="entry name" value="Chemotax_prot-Glu_Me-esterase"/>
</dbReference>
<dbReference type="GO" id="GO:0005737">
    <property type="term" value="C:cytoplasm"/>
    <property type="evidence" value="ECO:0007669"/>
    <property type="project" value="InterPro"/>
</dbReference>
<gene>
    <name evidence="6" type="ORF">FEM33_08910</name>
</gene>